<evidence type="ECO:0000256" key="1">
    <source>
        <dbReference type="SAM" id="SignalP"/>
    </source>
</evidence>
<gene>
    <name evidence="2" type="ORF">HBF32_17855</name>
</gene>
<feature type="signal peptide" evidence="1">
    <location>
        <begin position="1"/>
        <end position="31"/>
    </location>
</feature>
<evidence type="ECO:0000313" key="3">
    <source>
        <dbReference type="Proteomes" id="UP000518878"/>
    </source>
</evidence>
<keyword evidence="3" id="KW-1185">Reference proteome</keyword>
<evidence type="ECO:0000313" key="2">
    <source>
        <dbReference type="EMBL" id="NID17344.1"/>
    </source>
</evidence>
<evidence type="ECO:0008006" key="4">
    <source>
        <dbReference type="Google" id="ProtNLM"/>
    </source>
</evidence>
<reference evidence="2 3" key="1">
    <citation type="journal article" date="2006" name="Int. J. Syst. Evol. Microbiol.">
        <title>Dyella yeojuensis sp. nov., isolated from greenhouse soil in Korea.</title>
        <authorList>
            <person name="Kim B.Y."/>
            <person name="Weon H.Y."/>
            <person name="Lee K.H."/>
            <person name="Seok S.J."/>
            <person name="Kwon S.W."/>
            <person name="Go S.J."/>
            <person name="Stackebrandt E."/>
        </authorList>
    </citation>
    <scope>NUCLEOTIDE SEQUENCE [LARGE SCALE GENOMIC DNA]</scope>
    <source>
        <strain evidence="2 3">DSM 17673</strain>
    </source>
</reference>
<accession>A0A7X5TS02</accession>
<organism evidence="2 3">
    <name type="scientific">Luteibacter yeojuensis</name>
    <dbReference type="NCBI Taxonomy" id="345309"/>
    <lineage>
        <taxon>Bacteria</taxon>
        <taxon>Pseudomonadati</taxon>
        <taxon>Pseudomonadota</taxon>
        <taxon>Gammaproteobacteria</taxon>
        <taxon>Lysobacterales</taxon>
        <taxon>Rhodanobacteraceae</taxon>
        <taxon>Luteibacter</taxon>
    </lineage>
</organism>
<dbReference type="EMBL" id="JAAQTL010000003">
    <property type="protein sequence ID" value="NID17344.1"/>
    <property type="molecule type" value="Genomic_DNA"/>
</dbReference>
<dbReference type="AlphaFoldDB" id="A0A7X5TS02"/>
<comment type="caution">
    <text evidence="2">The sequence shown here is derived from an EMBL/GenBank/DDBJ whole genome shotgun (WGS) entry which is preliminary data.</text>
</comment>
<keyword evidence="1" id="KW-0732">Signal</keyword>
<name>A0A7X5TS02_9GAMM</name>
<sequence>MRTPFRLPRRRRVLCIGLVMFCLLFQQLAMAAYVCAVPSTDTVMTGACAAMPTHHLPAKHIVDARCAEHCADHTPAMSDARVPTPPPLLLPMDWPVLTATLMDRPERVALPDSSLLPPDPPPSLRFCSLLI</sequence>
<dbReference type="Proteomes" id="UP000518878">
    <property type="component" value="Unassembled WGS sequence"/>
</dbReference>
<feature type="chain" id="PRO_5031252242" description="DUF2946 family protein" evidence="1">
    <location>
        <begin position="32"/>
        <end position="131"/>
    </location>
</feature>
<protein>
    <recommendedName>
        <fullName evidence="4">DUF2946 family protein</fullName>
    </recommendedName>
</protein>
<dbReference type="RefSeq" id="WP_166701162.1">
    <property type="nucleotide sequence ID" value="NZ_JAAQTL010000003.1"/>
</dbReference>
<proteinExistence type="predicted"/>